<dbReference type="Proteomes" id="UP000254618">
    <property type="component" value="Unassembled WGS sequence"/>
</dbReference>
<evidence type="ECO:0000313" key="2">
    <source>
        <dbReference type="EMBL" id="STZ03135.1"/>
    </source>
</evidence>
<name>A0A378QQI2_9GAMM</name>
<reference evidence="2 4" key="2">
    <citation type="submission" date="2018-06" db="EMBL/GenBank/DDBJ databases">
        <authorList>
            <consortium name="Pathogen Informatics"/>
            <person name="Doyle S."/>
        </authorList>
    </citation>
    <scope>NUCLEOTIDE SEQUENCE [LARGE SCALE GENOMIC DNA]</scope>
    <source>
        <strain evidence="2 4">NCTC11012</strain>
    </source>
</reference>
<protein>
    <submittedName>
        <fullName evidence="2">Uncharacterized protein</fullName>
    </submittedName>
</protein>
<dbReference type="AlphaFoldDB" id="A0A378QQI2"/>
<accession>A0A378QQI2</accession>
<evidence type="ECO:0000313" key="1">
    <source>
        <dbReference type="EMBL" id="OPH38201.1"/>
    </source>
</evidence>
<dbReference type="EMBL" id="MXAP01000063">
    <property type="protein sequence ID" value="OPH38201.1"/>
    <property type="molecule type" value="Genomic_DNA"/>
</dbReference>
<dbReference type="Proteomes" id="UP000190777">
    <property type="component" value="Unassembled WGS sequence"/>
</dbReference>
<gene>
    <name evidence="1" type="ORF">B5J93_06550</name>
    <name evidence="2" type="ORF">NCTC11012_01368</name>
</gene>
<organism evidence="2 4">
    <name type="scientific">Moraxella equi</name>
    <dbReference type="NCBI Taxonomy" id="60442"/>
    <lineage>
        <taxon>Bacteria</taxon>
        <taxon>Pseudomonadati</taxon>
        <taxon>Pseudomonadota</taxon>
        <taxon>Gammaproteobacteria</taxon>
        <taxon>Moraxellales</taxon>
        <taxon>Moraxellaceae</taxon>
        <taxon>Moraxella</taxon>
    </lineage>
</organism>
<dbReference type="EMBL" id="UGQF01000001">
    <property type="protein sequence ID" value="STZ03135.1"/>
    <property type="molecule type" value="Genomic_DNA"/>
</dbReference>
<proteinExistence type="predicted"/>
<keyword evidence="3" id="KW-1185">Reference proteome</keyword>
<evidence type="ECO:0000313" key="3">
    <source>
        <dbReference type="Proteomes" id="UP000190777"/>
    </source>
</evidence>
<evidence type="ECO:0000313" key="4">
    <source>
        <dbReference type="Proteomes" id="UP000254618"/>
    </source>
</evidence>
<dbReference type="RefSeq" id="WP_079325655.1">
    <property type="nucleotide sequence ID" value="NZ_MXAP01000063.1"/>
</dbReference>
<sequence length="82" mass="9174">MKSYIPNEAILHKKRGERWVFGTLCYQTSHLLYQHPQGMTLASVQRVIGLSAKTAKAVLSAVAVEKDGKFYQNNQRNQPLGG</sequence>
<reference evidence="1 3" key="1">
    <citation type="submission" date="2017-03" db="EMBL/GenBank/DDBJ databases">
        <title>Draft genome sequence of Moraxella equi CCUG 4950T type strain.</title>
        <authorList>
            <person name="Salva-Serra F."/>
            <person name="Engstrom-Jakobsson H."/>
            <person name="Thorell K."/>
            <person name="Jaen-Luchoro D."/>
            <person name="Gonzales-Siles L."/>
            <person name="Karlsson R."/>
            <person name="Yazdan S."/>
            <person name="Boulund F."/>
            <person name="Johnning A."/>
            <person name="Engstrand L."/>
            <person name="Kristiansson E."/>
            <person name="Moore E."/>
        </authorList>
    </citation>
    <scope>NUCLEOTIDE SEQUENCE [LARGE SCALE GENOMIC DNA]</scope>
    <source>
        <strain evidence="1 3">CCUG 4950</strain>
    </source>
</reference>